<accession>X1SU59</accession>
<reference evidence="1" key="1">
    <citation type="journal article" date="2014" name="Front. Microbiol.">
        <title>High frequency of phylogenetically diverse reductive dehalogenase-homologous genes in deep subseafloor sedimentary metagenomes.</title>
        <authorList>
            <person name="Kawai M."/>
            <person name="Futagami T."/>
            <person name="Toyoda A."/>
            <person name="Takaki Y."/>
            <person name="Nishi S."/>
            <person name="Hori S."/>
            <person name="Arai W."/>
            <person name="Tsubouchi T."/>
            <person name="Morono Y."/>
            <person name="Uchiyama I."/>
            <person name="Ito T."/>
            <person name="Fujiyama A."/>
            <person name="Inagaki F."/>
            <person name="Takami H."/>
        </authorList>
    </citation>
    <scope>NUCLEOTIDE SEQUENCE</scope>
    <source>
        <strain evidence="1">Expedition CK06-06</strain>
    </source>
</reference>
<dbReference type="EMBL" id="BARW01019540">
    <property type="protein sequence ID" value="GAI96463.1"/>
    <property type="molecule type" value="Genomic_DNA"/>
</dbReference>
<evidence type="ECO:0000313" key="1">
    <source>
        <dbReference type="EMBL" id="GAI96463.1"/>
    </source>
</evidence>
<organism evidence="1">
    <name type="scientific">marine sediment metagenome</name>
    <dbReference type="NCBI Taxonomy" id="412755"/>
    <lineage>
        <taxon>unclassified sequences</taxon>
        <taxon>metagenomes</taxon>
        <taxon>ecological metagenomes</taxon>
    </lineage>
</organism>
<feature type="non-terminal residue" evidence="1">
    <location>
        <position position="185"/>
    </location>
</feature>
<sequence>MILDNVLVYHINLPTELQGNGMNNHLNKFDEKNLMIIAGFTKNFLEHFFIVSIGKTQQDVAELLKKMEKISYMVGPVGNLSYLAGDQIEHILTKINSLKVNEINEEKISLLADDGLREQFGGTGNYSTSEALENQLASAAFYLMNMGYSREDIQERFNEVRQDPTRLEALFNIQQREIYSTPSEI</sequence>
<protein>
    <submittedName>
        <fullName evidence="1">Uncharacterized protein</fullName>
    </submittedName>
</protein>
<proteinExistence type="predicted"/>
<name>X1SU59_9ZZZZ</name>
<comment type="caution">
    <text evidence="1">The sequence shown here is derived from an EMBL/GenBank/DDBJ whole genome shotgun (WGS) entry which is preliminary data.</text>
</comment>
<dbReference type="AlphaFoldDB" id="X1SU59"/>
<gene>
    <name evidence="1" type="ORF">S12H4_33183</name>
</gene>